<dbReference type="Pfam" id="PF13173">
    <property type="entry name" value="AAA_14"/>
    <property type="match status" value="1"/>
</dbReference>
<proteinExistence type="predicted"/>
<evidence type="ECO:0000259" key="1">
    <source>
        <dbReference type="Pfam" id="PF13173"/>
    </source>
</evidence>
<evidence type="ECO:0000259" key="2">
    <source>
        <dbReference type="Pfam" id="PF13635"/>
    </source>
</evidence>
<dbReference type="InterPro" id="IPR025420">
    <property type="entry name" value="DUF4143"/>
</dbReference>
<evidence type="ECO:0008006" key="5">
    <source>
        <dbReference type="Google" id="ProtNLM"/>
    </source>
</evidence>
<accession>A0A2M7WXL1</accession>
<dbReference type="PANTHER" id="PTHR43566">
    <property type="entry name" value="CONSERVED PROTEIN"/>
    <property type="match status" value="1"/>
</dbReference>
<dbReference type="InterPro" id="IPR041682">
    <property type="entry name" value="AAA_14"/>
</dbReference>
<dbReference type="AlphaFoldDB" id="A0A2M7WXL1"/>
<organism evidence="3 4">
    <name type="scientific">candidate division WWE3 bacterium CG_4_9_14_3_um_filter_43_9</name>
    <dbReference type="NCBI Taxonomy" id="1975082"/>
    <lineage>
        <taxon>Bacteria</taxon>
        <taxon>Katanobacteria</taxon>
    </lineage>
</organism>
<name>A0A2M7WXL1_UNCKA</name>
<dbReference type="Proteomes" id="UP000230538">
    <property type="component" value="Unassembled WGS sequence"/>
</dbReference>
<protein>
    <recommendedName>
        <fullName evidence="5">AAA+ ATPase domain-containing protein</fullName>
    </recommendedName>
</protein>
<sequence length="440" mass="51007">MGTNFMKDELLFSWLNNLKPRTIENEVLSYLGKPFIVFLLGSRQVGKTSLMRRLMGDLRVEKKIDLRQILYFDFEIIADEATFLQVTPEAVEEIAKNYGADLGKEIYVFIDEIQYHPNPSNLLKVIFDHLPQFHLLVSGSSTTKIKEKFKDSLAGRHKTFILSPLSFEEFLIFSSHPELREIYRNQNLPLRLKEDLKNAFGEYAVFGGYPKVVLSRSQDEKITALESIFTSYVRRDIKDLALIEETEKFNKLVSLLAFQIGNLVNLAELSNATALNRKTLEKYLFILENTFIIRLLKPFFSNRRQEITKSPKIYFCDTGLRNYIVNNFFPLDKRTDAGSLFENGLFLMLSQKTKEDNLRYWRSVLKQEVDFVKIDLAGKVIPYEAKFTRSDLQKTPPVSSGVRSFIKSYKPNEAFVVGINFESKTWVEKTQLSFIPIRTV</sequence>
<dbReference type="PANTHER" id="PTHR43566:SF1">
    <property type="entry name" value="AAA+ ATPASE DOMAIN-CONTAINING PROTEIN"/>
    <property type="match status" value="1"/>
</dbReference>
<dbReference type="Pfam" id="PF13635">
    <property type="entry name" value="DUF4143"/>
    <property type="match status" value="1"/>
</dbReference>
<dbReference type="InterPro" id="IPR027417">
    <property type="entry name" value="P-loop_NTPase"/>
</dbReference>
<dbReference type="EMBL" id="PFXB01000059">
    <property type="protein sequence ID" value="PJA37776.1"/>
    <property type="molecule type" value="Genomic_DNA"/>
</dbReference>
<comment type="caution">
    <text evidence="3">The sequence shown here is derived from an EMBL/GenBank/DDBJ whole genome shotgun (WGS) entry which is preliminary data.</text>
</comment>
<evidence type="ECO:0000313" key="3">
    <source>
        <dbReference type="EMBL" id="PJA37776.1"/>
    </source>
</evidence>
<dbReference type="SUPFAM" id="SSF52540">
    <property type="entry name" value="P-loop containing nucleoside triphosphate hydrolases"/>
    <property type="match status" value="1"/>
</dbReference>
<feature type="domain" description="DUF4143" evidence="2">
    <location>
        <begin position="234"/>
        <end position="387"/>
    </location>
</feature>
<feature type="domain" description="AAA" evidence="1">
    <location>
        <begin position="36"/>
        <end position="171"/>
    </location>
</feature>
<reference evidence="4" key="1">
    <citation type="submission" date="2017-09" db="EMBL/GenBank/DDBJ databases">
        <title>Depth-based differentiation of microbial function through sediment-hosted aquifers and enrichment of novel symbionts in the deep terrestrial subsurface.</title>
        <authorList>
            <person name="Probst A.J."/>
            <person name="Ladd B."/>
            <person name="Jarett J.K."/>
            <person name="Geller-Mcgrath D.E."/>
            <person name="Sieber C.M.K."/>
            <person name="Emerson J.B."/>
            <person name="Anantharaman K."/>
            <person name="Thomas B.C."/>
            <person name="Malmstrom R."/>
            <person name="Stieglmeier M."/>
            <person name="Klingl A."/>
            <person name="Woyke T."/>
            <person name="Ryan C.M."/>
            <person name="Banfield J.F."/>
        </authorList>
    </citation>
    <scope>NUCLEOTIDE SEQUENCE [LARGE SCALE GENOMIC DNA]</scope>
</reference>
<gene>
    <name evidence="3" type="ORF">CO181_02130</name>
</gene>
<evidence type="ECO:0000313" key="4">
    <source>
        <dbReference type="Proteomes" id="UP000230538"/>
    </source>
</evidence>
<dbReference type="Gene3D" id="3.40.50.300">
    <property type="entry name" value="P-loop containing nucleotide triphosphate hydrolases"/>
    <property type="match status" value="1"/>
</dbReference>